<reference evidence="1 2" key="1">
    <citation type="submission" date="2017-03" db="EMBL/GenBank/DDBJ databases">
        <authorList>
            <person name="Afonso C.L."/>
            <person name="Miller P.J."/>
            <person name="Scott M.A."/>
            <person name="Spackman E."/>
            <person name="Goraichik I."/>
            <person name="Dimitrov K.M."/>
            <person name="Suarez D.L."/>
            <person name="Swayne D.E."/>
        </authorList>
    </citation>
    <scope>NUCLEOTIDE SEQUENCE [LARGE SCALE GENOMIC DNA]</scope>
    <source>
        <strain evidence="1 2">CECT 7745</strain>
    </source>
</reference>
<dbReference type="Proteomes" id="UP000193224">
    <property type="component" value="Unassembled WGS sequence"/>
</dbReference>
<name>A0A1X7BXJ9_9RHOB</name>
<gene>
    <name evidence="1" type="ORF">ROA7745_04195</name>
</gene>
<protein>
    <submittedName>
        <fullName evidence="1">Uncharacterized protein</fullName>
    </submittedName>
</protein>
<accession>A0A1X7BXJ9</accession>
<dbReference type="AlphaFoldDB" id="A0A1X7BXJ9"/>
<organism evidence="1 2">
    <name type="scientific">Roseovarius aestuarii</name>
    <dbReference type="NCBI Taxonomy" id="475083"/>
    <lineage>
        <taxon>Bacteria</taxon>
        <taxon>Pseudomonadati</taxon>
        <taxon>Pseudomonadota</taxon>
        <taxon>Alphaproteobacteria</taxon>
        <taxon>Rhodobacterales</taxon>
        <taxon>Roseobacteraceae</taxon>
        <taxon>Roseovarius</taxon>
    </lineage>
</organism>
<sequence length="86" mass="9637">MEVQKAPKIILVDRDIEVIPNTLIVGRRIGAIRTVQHSAVTLSQRTVGHVLVYCKIVDFYIRHRCFLSLYPTQNGPLVPIKAAMPG</sequence>
<dbReference type="EMBL" id="FWXB01000024">
    <property type="protein sequence ID" value="SMC14328.1"/>
    <property type="molecule type" value="Genomic_DNA"/>
</dbReference>
<evidence type="ECO:0000313" key="2">
    <source>
        <dbReference type="Proteomes" id="UP000193224"/>
    </source>
</evidence>
<keyword evidence="2" id="KW-1185">Reference proteome</keyword>
<evidence type="ECO:0000313" key="1">
    <source>
        <dbReference type="EMBL" id="SMC14328.1"/>
    </source>
</evidence>
<proteinExistence type="predicted"/>